<name>A0A940SWS6_9ENTE</name>
<feature type="domain" description="Carboxymuconolactone decarboxylase-like" evidence="1">
    <location>
        <begin position="27"/>
        <end position="105"/>
    </location>
</feature>
<feature type="domain" description="Carboxymuconolactone decarboxylase-like" evidence="1">
    <location>
        <begin position="169"/>
        <end position="244"/>
    </location>
</feature>
<dbReference type="InterPro" id="IPR003779">
    <property type="entry name" value="CMD-like"/>
</dbReference>
<comment type="caution">
    <text evidence="2">The sequence shown here is derived from an EMBL/GenBank/DDBJ whole genome shotgun (WGS) entry which is preliminary data.</text>
</comment>
<dbReference type="Proteomes" id="UP000674938">
    <property type="component" value="Unassembled WGS sequence"/>
</dbReference>
<proteinExistence type="predicted"/>
<dbReference type="Pfam" id="PF02627">
    <property type="entry name" value="CMD"/>
    <property type="match status" value="2"/>
</dbReference>
<dbReference type="Gene3D" id="1.20.1290.10">
    <property type="entry name" value="AhpD-like"/>
    <property type="match status" value="1"/>
</dbReference>
<reference evidence="2" key="1">
    <citation type="submission" date="2020-12" db="EMBL/GenBank/DDBJ databases">
        <title>Vagococcus allomyrinae sp. nov. and Enterococcus lavae sp. nov., isolated from the larvae of Allomyrina dichotoma.</title>
        <authorList>
            <person name="Lee S.D."/>
        </authorList>
    </citation>
    <scope>NUCLEOTIDE SEQUENCE</scope>
    <source>
        <strain evidence="2">BWB3-3</strain>
    </source>
</reference>
<dbReference type="PANTHER" id="PTHR33570">
    <property type="entry name" value="4-CARBOXYMUCONOLACTONE DECARBOXYLASE FAMILY PROTEIN"/>
    <property type="match status" value="1"/>
</dbReference>
<dbReference type="AlphaFoldDB" id="A0A940SWS6"/>
<sequence>MAVSQRAQEARKQLFPNETSSLQTTDPEFVEIFDNFAFDEVLAYSQLSVKLRLKVILGALIGVQSLNEFKQMMVSALKVGVTPVEIKEIVYQAIPYLGQGKVMDFLYGSNDVLKEQGISLPLEGQATSNQATRYEKGLEIVKEVTGDVVDQMLETMPANQVHLAKFIVTGFGDYFSRNGLTIRERELLIFTFLATMGGAERQLEGHIINNIRVGNAPQELIETLTVLLPFIGYPRTLTALNCLNAVLKEEEI</sequence>
<protein>
    <submittedName>
        <fullName evidence="2">Carboxymuconolactone decarboxylase family protein</fullName>
    </submittedName>
</protein>
<dbReference type="EMBL" id="JAEEGA010000017">
    <property type="protein sequence ID" value="MBP1043590.1"/>
    <property type="molecule type" value="Genomic_DNA"/>
</dbReference>
<accession>A0A940SWS6</accession>
<dbReference type="GO" id="GO:0051920">
    <property type="term" value="F:peroxiredoxin activity"/>
    <property type="evidence" value="ECO:0007669"/>
    <property type="project" value="InterPro"/>
</dbReference>
<organism evidence="2 3">
    <name type="scientific">Vagococcus allomyrinae</name>
    <dbReference type="NCBI Taxonomy" id="2794353"/>
    <lineage>
        <taxon>Bacteria</taxon>
        <taxon>Bacillati</taxon>
        <taxon>Bacillota</taxon>
        <taxon>Bacilli</taxon>
        <taxon>Lactobacillales</taxon>
        <taxon>Enterococcaceae</taxon>
        <taxon>Vagococcus</taxon>
    </lineage>
</organism>
<gene>
    <name evidence="2" type="ORF">I6N95_21420</name>
</gene>
<evidence type="ECO:0000259" key="1">
    <source>
        <dbReference type="Pfam" id="PF02627"/>
    </source>
</evidence>
<evidence type="ECO:0000313" key="2">
    <source>
        <dbReference type="EMBL" id="MBP1043590.1"/>
    </source>
</evidence>
<dbReference type="SUPFAM" id="SSF69118">
    <property type="entry name" value="AhpD-like"/>
    <property type="match status" value="1"/>
</dbReference>
<dbReference type="PANTHER" id="PTHR33570:SF2">
    <property type="entry name" value="CARBOXYMUCONOLACTONE DECARBOXYLASE-LIKE DOMAIN-CONTAINING PROTEIN"/>
    <property type="match status" value="1"/>
</dbReference>
<evidence type="ECO:0000313" key="3">
    <source>
        <dbReference type="Proteomes" id="UP000674938"/>
    </source>
</evidence>
<dbReference type="InterPro" id="IPR052512">
    <property type="entry name" value="4CMD/NDH-1_regulator"/>
</dbReference>
<keyword evidence="3" id="KW-1185">Reference proteome</keyword>
<dbReference type="InterPro" id="IPR029032">
    <property type="entry name" value="AhpD-like"/>
</dbReference>
<dbReference type="RefSeq" id="WP_209531396.1">
    <property type="nucleotide sequence ID" value="NZ_JAEEGA010000017.1"/>
</dbReference>